<keyword evidence="1" id="KW-0472">Membrane</keyword>
<feature type="transmembrane region" description="Helical" evidence="1">
    <location>
        <begin position="80"/>
        <end position="103"/>
    </location>
</feature>
<reference evidence="2 3" key="1">
    <citation type="journal article" date="2019" name="Nat. Microbiol.">
        <title>Mediterranean grassland soil C-N compound turnover is dependent on rainfall and depth, and is mediated by genomically divergent microorganisms.</title>
        <authorList>
            <person name="Diamond S."/>
            <person name="Andeer P.F."/>
            <person name="Li Z."/>
            <person name="Crits-Christoph A."/>
            <person name="Burstein D."/>
            <person name="Anantharaman K."/>
            <person name="Lane K.R."/>
            <person name="Thomas B.C."/>
            <person name="Pan C."/>
            <person name="Northen T.R."/>
            <person name="Banfield J.F."/>
        </authorList>
    </citation>
    <scope>NUCLEOTIDE SEQUENCE [LARGE SCALE GENOMIC DNA]</scope>
    <source>
        <strain evidence="2">WS_9</strain>
    </source>
</reference>
<evidence type="ECO:0000313" key="2">
    <source>
        <dbReference type="EMBL" id="TMQ63545.1"/>
    </source>
</evidence>
<evidence type="ECO:0008006" key="4">
    <source>
        <dbReference type="Google" id="ProtNLM"/>
    </source>
</evidence>
<keyword evidence="1" id="KW-1133">Transmembrane helix</keyword>
<accession>A0A538TIV6</accession>
<gene>
    <name evidence="2" type="ORF">E6K79_09890</name>
</gene>
<comment type="caution">
    <text evidence="2">The sequence shown here is derived from an EMBL/GenBank/DDBJ whole genome shotgun (WGS) entry which is preliminary data.</text>
</comment>
<sequence length="125" mass="13234">MSTDPSPEAISSEEIERGRLLAAVAYLPGLCFIGLIGAPDNRYVGFHARQGFLLFLLEVIACVALAIYDASLGRIPLLGFLIGALARFILGFGFLAATIYGVLKGATGEMARIPYLGDAIGKVPF</sequence>
<evidence type="ECO:0000256" key="1">
    <source>
        <dbReference type="SAM" id="Phobius"/>
    </source>
</evidence>
<dbReference type="EMBL" id="VBOZ01000030">
    <property type="protein sequence ID" value="TMQ63545.1"/>
    <property type="molecule type" value="Genomic_DNA"/>
</dbReference>
<proteinExistence type="predicted"/>
<keyword evidence="1" id="KW-0812">Transmembrane</keyword>
<feature type="transmembrane region" description="Helical" evidence="1">
    <location>
        <begin position="51"/>
        <end position="68"/>
    </location>
</feature>
<dbReference type="Proteomes" id="UP000317691">
    <property type="component" value="Unassembled WGS sequence"/>
</dbReference>
<dbReference type="AlphaFoldDB" id="A0A538TIV6"/>
<feature type="transmembrane region" description="Helical" evidence="1">
    <location>
        <begin position="20"/>
        <end position="39"/>
    </location>
</feature>
<name>A0A538TIV6_UNCEI</name>
<organism evidence="2 3">
    <name type="scientific">Eiseniibacteriota bacterium</name>
    <dbReference type="NCBI Taxonomy" id="2212470"/>
    <lineage>
        <taxon>Bacteria</taxon>
        <taxon>Candidatus Eiseniibacteriota</taxon>
    </lineage>
</organism>
<protein>
    <recommendedName>
        <fullName evidence="4">DUF4870 domain-containing protein</fullName>
    </recommendedName>
</protein>
<evidence type="ECO:0000313" key="3">
    <source>
        <dbReference type="Proteomes" id="UP000317691"/>
    </source>
</evidence>